<evidence type="ECO:0000313" key="1">
    <source>
        <dbReference type="EMBL" id="MCC3266920.1"/>
    </source>
</evidence>
<name>A0ABS8GJY0_9MICC</name>
<accession>A0ABS8GJY0</accession>
<dbReference type="EMBL" id="JAJFZQ010000006">
    <property type="protein sequence ID" value="MCC3266920.1"/>
    <property type="molecule type" value="Genomic_DNA"/>
</dbReference>
<organism evidence="1 2">
    <name type="scientific">Arthrobacter gengyunqii</name>
    <dbReference type="NCBI Taxonomy" id="2886940"/>
    <lineage>
        <taxon>Bacteria</taxon>
        <taxon>Bacillati</taxon>
        <taxon>Actinomycetota</taxon>
        <taxon>Actinomycetes</taxon>
        <taxon>Micrococcales</taxon>
        <taxon>Micrococcaceae</taxon>
        <taxon>Arthrobacter</taxon>
    </lineage>
</organism>
<evidence type="ECO:0000313" key="2">
    <source>
        <dbReference type="Proteomes" id="UP001139168"/>
    </source>
</evidence>
<gene>
    <name evidence="1" type="ORF">LJ752_12815</name>
</gene>
<proteinExistence type="predicted"/>
<reference evidence="1" key="1">
    <citation type="submission" date="2021-10" db="EMBL/GenBank/DDBJ databases">
        <title>Novel species in genus Arthrobacter.</title>
        <authorList>
            <person name="Liu Y."/>
        </authorList>
    </citation>
    <scope>NUCLEOTIDE SEQUENCE</scope>
    <source>
        <strain evidence="1">Zg-Y786</strain>
    </source>
</reference>
<sequence length="87" mass="9264">MRNPDVLHHRPAADAAGRLHRAAALRGVGWNNPFLPLAMISDQTLLSVTVGLNAWQVQSNSATANGLIWNLVTSGSLVTSYRSSSPS</sequence>
<protein>
    <submittedName>
        <fullName evidence="1">Uncharacterized protein</fullName>
    </submittedName>
</protein>
<comment type="caution">
    <text evidence="1">The sequence shown here is derived from an EMBL/GenBank/DDBJ whole genome shotgun (WGS) entry which is preliminary data.</text>
</comment>
<dbReference type="RefSeq" id="WP_227891727.1">
    <property type="nucleotide sequence ID" value="NZ_JAJFZQ010000006.1"/>
</dbReference>
<keyword evidence="2" id="KW-1185">Reference proteome</keyword>
<dbReference type="Proteomes" id="UP001139168">
    <property type="component" value="Unassembled WGS sequence"/>
</dbReference>